<evidence type="ECO:0000313" key="3">
    <source>
        <dbReference type="EMBL" id="MFC4565220.1"/>
    </source>
</evidence>
<evidence type="ECO:0000313" key="4">
    <source>
        <dbReference type="Proteomes" id="UP001595923"/>
    </source>
</evidence>
<evidence type="ECO:0008006" key="5">
    <source>
        <dbReference type="Google" id="ProtNLM"/>
    </source>
</evidence>
<protein>
    <recommendedName>
        <fullName evidence="5">Lipoprotein</fullName>
    </recommendedName>
</protein>
<dbReference type="Proteomes" id="UP001595923">
    <property type="component" value="Unassembled WGS sequence"/>
</dbReference>
<accession>A0ABV9E237</accession>
<feature type="compositionally biased region" description="Low complexity" evidence="1">
    <location>
        <begin position="46"/>
        <end position="60"/>
    </location>
</feature>
<organism evidence="3 4">
    <name type="scientific">Nocardiopsis mangrovi</name>
    <dbReference type="NCBI Taxonomy" id="1179818"/>
    <lineage>
        <taxon>Bacteria</taxon>
        <taxon>Bacillati</taxon>
        <taxon>Actinomycetota</taxon>
        <taxon>Actinomycetes</taxon>
        <taxon>Streptosporangiales</taxon>
        <taxon>Nocardiopsidaceae</taxon>
        <taxon>Nocardiopsis</taxon>
    </lineage>
</organism>
<evidence type="ECO:0000256" key="1">
    <source>
        <dbReference type="SAM" id="MobiDB-lite"/>
    </source>
</evidence>
<comment type="caution">
    <text evidence="3">The sequence shown here is derived from an EMBL/GenBank/DDBJ whole genome shotgun (WGS) entry which is preliminary data.</text>
</comment>
<keyword evidence="2" id="KW-0732">Signal</keyword>
<evidence type="ECO:0000256" key="2">
    <source>
        <dbReference type="SAM" id="SignalP"/>
    </source>
</evidence>
<sequence length="173" mass="18345">MRTTSAAVIALLSPLVLVAGCAGAEGGPPAGGTSRPSPPEQEDGETASAPPEESPSSGSEVFVYNTYGDEAGGPTREPAGLTASEFTSFTGLTWRSWSADSAEARGRLTGSWCLPDCQDRPYEVVVELKDPQDVEGTEYFTTYEVTDSGDLPDDMRERMTEADQGRLMLPTSQ</sequence>
<dbReference type="PROSITE" id="PS51257">
    <property type="entry name" value="PROKAR_LIPOPROTEIN"/>
    <property type="match status" value="1"/>
</dbReference>
<dbReference type="EMBL" id="JBHSFQ010000034">
    <property type="protein sequence ID" value="MFC4565220.1"/>
    <property type="molecule type" value="Genomic_DNA"/>
</dbReference>
<reference evidence="4" key="1">
    <citation type="journal article" date="2019" name="Int. J. Syst. Evol. Microbiol.">
        <title>The Global Catalogue of Microorganisms (GCM) 10K type strain sequencing project: providing services to taxonomists for standard genome sequencing and annotation.</title>
        <authorList>
            <consortium name="The Broad Institute Genomics Platform"/>
            <consortium name="The Broad Institute Genome Sequencing Center for Infectious Disease"/>
            <person name="Wu L."/>
            <person name="Ma J."/>
        </authorList>
    </citation>
    <scope>NUCLEOTIDE SEQUENCE [LARGE SCALE GENOMIC DNA]</scope>
    <source>
        <strain evidence="4">XZYJ18</strain>
    </source>
</reference>
<proteinExistence type="predicted"/>
<feature type="signal peptide" evidence="2">
    <location>
        <begin position="1"/>
        <end position="24"/>
    </location>
</feature>
<gene>
    <name evidence="3" type="ORF">ACFO4E_25480</name>
</gene>
<name>A0ABV9E237_9ACTN</name>
<feature type="region of interest" description="Disordered" evidence="1">
    <location>
        <begin position="22"/>
        <end position="81"/>
    </location>
</feature>
<dbReference type="RefSeq" id="WP_378578972.1">
    <property type="nucleotide sequence ID" value="NZ_JBHSFQ010000034.1"/>
</dbReference>
<feature type="chain" id="PRO_5046045589" description="Lipoprotein" evidence="2">
    <location>
        <begin position="25"/>
        <end position="173"/>
    </location>
</feature>
<keyword evidence="4" id="KW-1185">Reference proteome</keyword>